<organism evidence="1 2">
    <name type="scientific">Mycena metata</name>
    <dbReference type="NCBI Taxonomy" id="1033252"/>
    <lineage>
        <taxon>Eukaryota</taxon>
        <taxon>Fungi</taxon>
        <taxon>Dikarya</taxon>
        <taxon>Basidiomycota</taxon>
        <taxon>Agaricomycotina</taxon>
        <taxon>Agaricomycetes</taxon>
        <taxon>Agaricomycetidae</taxon>
        <taxon>Agaricales</taxon>
        <taxon>Marasmiineae</taxon>
        <taxon>Mycenaceae</taxon>
        <taxon>Mycena</taxon>
    </lineage>
</organism>
<reference evidence="1" key="1">
    <citation type="submission" date="2023-03" db="EMBL/GenBank/DDBJ databases">
        <title>Massive genome expansion in bonnet fungi (Mycena s.s.) driven by repeated elements and novel gene families across ecological guilds.</title>
        <authorList>
            <consortium name="Lawrence Berkeley National Laboratory"/>
            <person name="Harder C.B."/>
            <person name="Miyauchi S."/>
            <person name="Viragh M."/>
            <person name="Kuo A."/>
            <person name="Thoen E."/>
            <person name="Andreopoulos B."/>
            <person name="Lu D."/>
            <person name="Skrede I."/>
            <person name="Drula E."/>
            <person name="Henrissat B."/>
            <person name="Morin E."/>
            <person name="Kohler A."/>
            <person name="Barry K."/>
            <person name="LaButti K."/>
            <person name="Morin E."/>
            <person name="Salamov A."/>
            <person name="Lipzen A."/>
            <person name="Mereny Z."/>
            <person name="Hegedus B."/>
            <person name="Baldrian P."/>
            <person name="Stursova M."/>
            <person name="Weitz H."/>
            <person name="Taylor A."/>
            <person name="Grigoriev I.V."/>
            <person name="Nagy L.G."/>
            <person name="Martin F."/>
            <person name="Kauserud H."/>
        </authorList>
    </citation>
    <scope>NUCLEOTIDE SEQUENCE</scope>
    <source>
        <strain evidence="1">CBHHK182m</strain>
    </source>
</reference>
<protein>
    <submittedName>
        <fullName evidence="1">Uncharacterized protein</fullName>
    </submittedName>
</protein>
<comment type="caution">
    <text evidence="1">The sequence shown here is derived from an EMBL/GenBank/DDBJ whole genome shotgun (WGS) entry which is preliminary data.</text>
</comment>
<sequence>MASLPGFQLVALDNDYTRLYRFLWQAPTPNSPAVSGLLTDYINEWSDEEELDEPRPHLRFIDLDLHPYLRIHTLLKPHPSKVVIRDEYVEFMRHALAAGDDELLRFFLTGQPGIGKSVGACYFLFCLLASGQPGFFIPEPDTVYYFSEHGVQKGSDSSIYRNSLTVREAVELSWVLIDVDIGNSPASLDWYPREWLKPCKTMIWTSSPRDGRLRHFKKHFRATPWYMKPWSLAEIDSLCQLAKKDNTEIRARLELSGPVARSLFFDVHRTMIVDIDSVIRRSLVRGLFEFATSTEGNDEGASHRMYLLRPLETYNEDGVLQISREVPMYSLLSSCVAARAVELSGTLDDIFRARLASAFDHPPTRGAAGKLVESILHQALRRRSVDPFGVGPGLFELRLIGEAATFIIETAPRPTPVYLRPLSQTFAAIDAIVVTDTTLWLIQSTVADSHSFVFKTLLAVLLRLEKKGYNVKNRRLVYCPIGTDEGRVKTVARSAARKLNALKGVTPEDRTLELGQVLKESNWFVESLQVEGYYFVALEELTRVWPLES</sequence>
<evidence type="ECO:0000313" key="1">
    <source>
        <dbReference type="EMBL" id="KAJ7777465.1"/>
    </source>
</evidence>
<dbReference type="PANTHER" id="PTHR33129">
    <property type="entry name" value="PROTEIN KINASE DOMAIN-CONTAINING PROTEIN-RELATED"/>
    <property type="match status" value="1"/>
</dbReference>
<dbReference type="EMBL" id="JARKIB010000008">
    <property type="protein sequence ID" value="KAJ7777465.1"/>
    <property type="molecule type" value="Genomic_DNA"/>
</dbReference>
<keyword evidence="2" id="KW-1185">Reference proteome</keyword>
<dbReference type="AlphaFoldDB" id="A0AAD7NW40"/>
<dbReference type="Proteomes" id="UP001215598">
    <property type="component" value="Unassembled WGS sequence"/>
</dbReference>
<name>A0AAD7NW40_9AGAR</name>
<proteinExistence type="predicted"/>
<evidence type="ECO:0000313" key="2">
    <source>
        <dbReference type="Proteomes" id="UP001215598"/>
    </source>
</evidence>
<accession>A0AAD7NW40</accession>
<dbReference type="InterPro" id="IPR052980">
    <property type="entry name" value="Crinkler_effector"/>
</dbReference>
<gene>
    <name evidence="1" type="ORF">B0H16DRAFT_958741</name>
</gene>